<protein>
    <recommendedName>
        <fullName evidence="6">TELO2-interacting protein 1 homolog</fullName>
    </recommendedName>
</protein>
<keyword evidence="5" id="KW-1185">Reference proteome</keyword>
<feature type="domain" description="TTI1 N-terminal TPR" evidence="2">
    <location>
        <begin position="11"/>
        <end position="343"/>
    </location>
</feature>
<accession>A0A7J7EP57</accession>
<dbReference type="Pfam" id="PF24173">
    <property type="entry name" value="TPR_TTI1_N"/>
    <property type="match status" value="1"/>
</dbReference>
<dbReference type="Pfam" id="PF21547">
    <property type="entry name" value="TTI1"/>
    <property type="match status" value="1"/>
</dbReference>
<dbReference type="Pfam" id="PF24176">
    <property type="entry name" value="TPR_TTI1_2nd"/>
    <property type="match status" value="1"/>
</dbReference>
<dbReference type="PIRSF" id="PIRSF005250">
    <property type="entry name" value="UCP005250"/>
    <property type="match status" value="1"/>
</dbReference>
<dbReference type="InterPro" id="IPR016441">
    <property type="entry name" value="Tti1"/>
</dbReference>
<evidence type="ECO:0000256" key="1">
    <source>
        <dbReference type="SAM" id="MobiDB-lite"/>
    </source>
</evidence>
<dbReference type="FunFam" id="1.25.10.10:FF:000229">
    <property type="entry name" value="TELO2-interacting protein 1 homolog"/>
    <property type="match status" value="1"/>
</dbReference>
<dbReference type="Gene3D" id="1.25.10.10">
    <property type="entry name" value="Leucine-rich Repeat Variant"/>
    <property type="match status" value="1"/>
</dbReference>
<dbReference type="InterPro" id="IPR057567">
    <property type="entry name" value="TPR_TTI1_C"/>
</dbReference>
<gene>
    <name evidence="4" type="ORF">HPG69_017451</name>
</gene>
<proteinExistence type="predicted"/>
<evidence type="ECO:0000313" key="4">
    <source>
        <dbReference type="EMBL" id="KAF5917559.1"/>
    </source>
</evidence>
<dbReference type="GO" id="GO:0005737">
    <property type="term" value="C:cytoplasm"/>
    <property type="evidence" value="ECO:0007669"/>
    <property type="project" value="TreeGrafter"/>
</dbReference>
<dbReference type="PANTHER" id="PTHR18460">
    <property type="entry name" value="TEL2 INTERACTING PROTEIN 1 TTI1 FAMILY MEMBER"/>
    <property type="match status" value="1"/>
</dbReference>
<dbReference type="SUPFAM" id="SSF48371">
    <property type="entry name" value="ARM repeat"/>
    <property type="match status" value="1"/>
</dbReference>
<dbReference type="EMBL" id="JACDTQ010002544">
    <property type="protein sequence ID" value="KAF5917559.1"/>
    <property type="molecule type" value="Genomic_DNA"/>
</dbReference>
<dbReference type="InterPro" id="IPR016024">
    <property type="entry name" value="ARM-type_fold"/>
</dbReference>
<organism evidence="4 5">
    <name type="scientific">Diceros bicornis minor</name>
    <name type="common">South-central black rhinoceros</name>
    <dbReference type="NCBI Taxonomy" id="77932"/>
    <lineage>
        <taxon>Eukaryota</taxon>
        <taxon>Metazoa</taxon>
        <taxon>Chordata</taxon>
        <taxon>Craniata</taxon>
        <taxon>Vertebrata</taxon>
        <taxon>Euteleostomi</taxon>
        <taxon>Mammalia</taxon>
        <taxon>Eutheria</taxon>
        <taxon>Laurasiatheria</taxon>
        <taxon>Perissodactyla</taxon>
        <taxon>Rhinocerotidae</taxon>
        <taxon>Diceros</taxon>
    </lineage>
</organism>
<dbReference type="InterPro" id="IPR052587">
    <property type="entry name" value="TELO2-interacting_protein_1"/>
</dbReference>
<dbReference type="InterPro" id="IPR057566">
    <property type="entry name" value="TPR_TTI1_N"/>
</dbReference>
<dbReference type="InterPro" id="IPR049362">
    <property type="entry name" value="TTI1_rpt"/>
</dbReference>
<dbReference type="AlphaFoldDB" id="A0A7J7EP57"/>
<dbReference type="PANTHER" id="PTHR18460:SF3">
    <property type="entry name" value="TELO2-INTERACTING PROTEIN 1 HOMOLOG"/>
    <property type="match status" value="1"/>
</dbReference>
<evidence type="ECO:0000259" key="2">
    <source>
        <dbReference type="Pfam" id="PF24173"/>
    </source>
</evidence>
<evidence type="ECO:0008006" key="6">
    <source>
        <dbReference type="Google" id="ProtNLM"/>
    </source>
</evidence>
<dbReference type="Proteomes" id="UP000551758">
    <property type="component" value="Unassembled WGS sequence"/>
</dbReference>
<evidence type="ECO:0000259" key="3">
    <source>
        <dbReference type="Pfam" id="PF24181"/>
    </source>
</evidence>
<feature type="domain" description="TTI1 C-terminal TPR" evidence="3">
    <location>
        <begin position="728"/>
        <end position="1001"/>
    </location>
</feature>
<reference evidence="4 5" key="1">
    <citation type="journal article" date="2020" name="Mol. Biol. Evol.">
        <title>Interspecific Gene Flow and the Evolution of Specialization in Black and White Rhinoceros.</title>
        <authorList>
            <person name="Moodley Y."/>
            <person name="Westbury M.V."/>
            <person name="Russo I.M."/>
            <person name="Gopalakrishnan S."/>
            <person name="Rakotoarivelo A."/>
            <person name="Olsen R.A."/>
            <person name="Prost S."/>
            <person name="Tunstall T."/>
            <person name="Ryder O.A."/>
            <person name="Dalen L."/>
            <person name="Bruford M.W."/>
        </authorList>
    </citation>
    <scope>NUCLEOTIDE SEQUENCE [LARGE SCALE GENOMIC DNA]</scope>
    <source>
        <strain evidence="4">SBR-YM</strain>
        <tissue evidence="4">Skin</tissue>
    </source>
</reference>
<dbReference type="Pfam" id="PF24181">
    <property type="entry name" value="TPR_TTI1_C"/>
    <property type="match status" value="1"/>
</dbReference>
<comment type="caution">
    <text evidence="4">The sequence shown here is derived from an EMBL/GenBank/DDBJ whole genome shotgun (WGS) entry which is preliminary data.</text>
</comment>
<feature type="region of interest" description="Disordered" evidence="1">
    <location>
        <begin position="797"/>
        <end position="823"/>
    </location>
</feature>
<name>A0A7J7EP57_DICBM</name>
<dbReference type="InterPro" id="IPR011989">
    <property type="entry name" value="ARM-like"/>
</dbReference>
<sequence>MAVFDTPEEAFGVLRPVCVQLTKTQTVENVERLQAQLQAVSDSALQELQQYILFPLRFTLKTPGPKRERLIQSVVECLTFVLSSTCVKEQELLQELFSELSACLYSPNSQKPAAVSEELKLAVIRGLSTLMHSAYGDIILTFYEPSILPRLGFAVSLLLGLAEQEKSKEIKIAALKCLQVLLFQCDCQDHPRSLDELEQKQLGDLFASFLPGISTALTRVITGDFKQGHSIVVSSLQIFYKTVSFIMADEQLRRISKVQAKPAVEHRVAELMVHREANWVKNTGDKLTILIKKIIECVSVHPHWKVRLELIELVEALLLKCSQSLVESAGPLLKALVGLVNDESPKVQAQCSKVLRHFADQRVVGKFSTLSLLLGYLKLLGPKVNFVLNSVAHLQRLSKALIQVLELDVADIKIVEERRWNSDRLSASPKTSAARPWSQVQRRYFRFFTDERVFLLLRQVCQLLGFYGNLYLLVDHFMELYHESVVYRKQAAMILNELVAGAAGLEVENLHEKHIETSPEELREIVTSILEEYTSQDNWYLVTCIEAEEMGEELTVKQSGLQAITSGAHTCQVTSFPAVSKPSPTICSMNSNIWQICIQLEGIGHFAYALGKDFRLLLMSALYPVLEKAGDQTLLISQAATSTMMDICHACGYDSLQHLINQNSDYLVNEISLNLRHLSLHPHTPKVLEVMLQNSDASLLPLVADVVQDVLATLDQFYDKRATSFISVLHALLAALAQWFPDTSDLGQLQEQSIGEEGSHLSRRPAHLEKGLENTTTAEDIEQFLLNYLKEKDVADGNVSDVDNEEEEQSDPPKLDENDSGPDVQPLLPVQIQIAVDVMERCIHLSSDKNLKIRLKVLDVLDLCVVVLQSHKNQLLPLAHRAWPSLVHRLTNDDPLAVLRAFKVLRTLGGKCGDFLRSRFCKDVLPKLAGSLVTQAPVSARAGPVYSHTLAFKLQLAVLQGLGPLCEKLDLGEGDLNKVADACLIYLSAKQPVKLQEAARRLR</sequence>
<evidence type="ECO:0000313" key="5">
    <source>
        <dbReference type="Proteomes" id="UP000551758"/>
    </source>
</evidence>